<evidence type="ECO:0000256" key="2">
    <source>
        <dbReference type="SAM" id="Phobius"/>
    </source>
</evidence>
<reference evidence="4" key="1">
    <citation type="submission" date="2021-01" db="EMBL/GenBank/DDBJ databases">
        <title>Whole genome shotgun sequence of Planobispora takensis NBRC 109077.</title>
        <authorList>
            <person name="Komaki H."/>
            <person name="Tamura T."/>
        </authorList>
    </citation>
    <scope>NUCLEOTIDE SEQUENCE</scope>
    <source>
        <strain evidence="4">NBRC 109077</strain>
    </source>
</reference>
<evidence type="ECO:0000313" key="4">
    <source>
        <dbReference type="EMBL" id="GII01848.1"/>
    </source>
</evidence>
<dbReference type="Proteomes" id="UP000634476">
    <property type="component" value="Unassembled WGS sequence"/>
</dbReference>
<protein>
    <recommendedName>
        <fullName evidence="3">Excalibur calcium-binding domain-containing protein</fullName>
    </recommendedName>
</protein>
<feature type="region of interest" description="Disordered" evidence="1">
    <location>
        <begin position="265"/>
        <end position="372"/>
    </location>
</feature>
<keyword evidence="5" id="KW-1185">Reference proteome</keyword>
<evidence type="ECO:0000256" key="1">
    <source>
        <dbReference type="SAM" id="MobiDB-lite"/>
    </source>
</evidence>
<feature type="transmembrane region" description="Helical" evidence="2">
    <location>
        <begin position="100"/>
        <end position="123"/>
    </location>
</feature>
<evidence type="ECO:0000313" key="5">
    <source>
        <dbReference type="Proteomes" id="UP000634476"/>
    </source>
</evidence>
<comment type="caution">
    <text evidence="4">The sequence shown here is derived from an EMBL/GenBank/DDBJ whole genome shotgun (WGS) entry which is preliminary data.</text>
</comment>
<dbReference type="InterPro" id="IPR008613">
    <property type="entry name" value="Excalibur_Ca-bd_domain"/>
</dbReference>
<dbReference type="Pfam" id="PF22599">
    <property type="entry name" value="SecDF_P1_head"/>
    <property type="match status" value="1"/>
</dbReference>
<keyword evidence="2" id="KW-0812">Transmembrane</keyword>
<dbReference type="EMBL" id="BOOK01000029">
    <property type="protein sequence ID" value="GII01848.1"/>
    <property type="molecule type" value="Genomic_DNA"/>
</dbReference>
<dbReference type="SMART" id="SM00894">
    <property type="entry name" value="Excalibur"/>
    <property type="match status" value="1"/>
</dbReference>
<proteinExistence type="predicted"/>
<gene>
    <name evidence="4" type="ORF">Pta02_38560</name>
</gene>
<sequence>MTMETHAGGPPGPREPAPGPSGPALPPQRTGRQPYGPPGPHAPQGPHGRGPQGPQGPQGPAGPGGPQGAGPEGPASPRDPGAGPSGGMPQEPRASRATTVTLIVALVLVVLITGVLGTIAVLMTRNPDTPLGAPPPRKLATPIHFVPVTSAQPGPCTSPEGYPDDAGQFCYIVAAGVEITAVRKIESIRESNGTYSVRIAFAPAFRDKINSVTEEAARQQLAIVVGGKVVAAPRVGEVITEDTLRISGSLTREQAEAMVVRLGGPVATSGATPGASPGTPTPSTGLQQPLQPSTETAAPSGNPAPATTAPAVAPTATARAEVTAPAGGPTATPTGTATVTPSPRDTATGRRTGGGDNDPRYPNCKEAAKDGYGPYYKETHAEYYWYVDKDRDDVACDLDDMR</sequence>
<feature type="compositionally biased region" description="Pro residues" evidence="1">
    <location>
        <begin position="10"/>
        <end position="26"/>
    </location>
</feature>
<dbReference type="Gene3D" id="3.30.1360.200">
    <property type="match status" value="1"/>
</dbReference>
<dbReference type="InterPro" id="IPR054384">
    <property type="entry name" value="SecDF_P1_head"/>
</dbReference>
<feature type="region of interest" description="Disordered" evidence="1">
    <location>
        <begin position="1"/>
        <end position="94"/>
    </location>
</feature>
<feature type="compositionally biased region" description="Low complexity" evidence="1">
    <location>
        <begin position="267"/>
        <end position="350"/>
    </location>
</feature>
<dbReference type="AlphaFoldDB" id="A0A8J3T038"/>
<name>A0A8J3T038_9ACTN</name>
<accession>A0A8J3T038</accession>
<keyword evidence="2" id="KW-1133">Transmembrane helix</keyword>
<feature type="compositionally biased region" description="Gly residues" evidence="1">
    <location>
        <begin position="59"/>
        <end position="71"/>
    </location>
</feature>
<dbReference type="Pfam" id="PF05901">
    <property type="entry name" value="Excalibur"/>
    <property type="match status" value="1"/>
</dbReference>
<organism evidence="4 5">
    <name type="scientific">Planobispora takensis</name>
    <dbReference type="NCBI Taxonomy" id="1367882"/>
    <lineage>
        <taxon>Bacteria</taxon>
        <taxon>Bacillati</taxon>
        <taxon>Actinomycetota</taxon>
        <taxon>Actinomycetes</taxon>
        <taxon>Streptosporangiales</taxon>
        <taxon>Streptosporangiaceae</taxon>
        <taxon>Planobispora</taxon>
    </lineage>
</organism>
<feature type="domain" description="Excalibur calcium-binding" evidence="3">
    <location>
        <begin position="360"/>
        <end position="397"/>
    </location>
</feature>
<keyword evidence="2" id="KW-0472">Membrane</keyword>
<evidence type="ECO:0000259" key="3">
    <source>
        <dbReference type="SMART" id="SM00894"/>
    </source>
</evidence>